<feature type="compositionally biased region" description="Basic and acidic residues" evidence="1">
    <location>
        <begin position="206"/>
        <end position="219"/>
    </location>
</feature>
<feature type="region of interest" description="Disordered" evidence="1">
    <location>
        <begin position="34"/>
        <end position="503"/>
    </location>
</feature>
<feature type="compositionally biased region" description="Polar residues" evidence="1">
    <location>
        <begin position="479"/>
        <end position="494"/>
    </location>
</feature>
<feature type="compositionally biased region" description="Low complexity" evidence="1">
    <location>
        <begin position="405"/>
        <end position="422"/>
    </location>
</feature>
<feature type="compositionally biased region" description="Basic residues" evidence="1">
    <location>
        <begin position="80"/>
        <end position="89"/>
    </location>
</feature>
<feature type="compositionally biased region" description="Basic and acidic residues" evidence="1">
    <location>
        <begin position="68"/>
        <end position="78"/>
    </location>
</feature>
<evidence type="ECO:0000313" key="2">
    <source>
        <dbReference type="EMBL" id="KAJ8361633.1"/>
    </source>
</evidence>
<evidence type="ECO:0008006" key="4">
    <source>
        <dbReference type="Google" id="ProtNLM"/>
    </source>
</evidence>
<reference evidence="2" key="1">
    <citation type="journal article" date="2023" name="Science">
        <title>Genome structures resolve the early diversification of teleost fishes.</title>
        <authorList>
            <person name="Parey E."/>
            <person name="Louis A."/>
            <person name="Montfort J."/>
            <person name="Bouchez O."/>
            <person name="Roques C."/>
            <person name="Iampietro C."/>
            <person name="Lluch J."/>
            <person name="Castinel A."/>
            <person name="Donnadieu C."/>
            <person name="Desvignes T."/>
            <person name="Floi Bucao C."/>
            <person name="Jouanno E."/>
            <person name="Wen M."/>
            <person name="Mejri S."/>
            <person name="Dirks R."/>
            <person name="Jansen H."/>
            <person name="Henkel C."/>
            <person name="Chen W.J."/>
            <person name="Zahm M."/>
            <person name="Cabau C."/>
            <person name="Klopp C."/>
            <person name="Thompson A.W."/>
            <person name="Robinson-Rechavi M."/>
            <person name="Braasch I."/>
            <person name="Lecointre G."/>
            <person name="Bobe J."/>
            <person name="Postlethwait J.H."/>
            <person name="Berthelot C."/>
            <person name="Roest Crollius H."/>
            <person name="Guiguen Y."/>
        </authorList>
    </citation>
    <scope>NUCLEOTIDE SEQUENCE</scope>
    <source>
        <strain evidence="2">WJC10195</strain>
    </source>
</reference>
<feature type="compositionally biased region" description="Basic and acidic residues" evidence="1">
    <location>
        <begin position="305"/>
        <end position="321"/>
    </location>
</feature>
<keyword evidence="3" id="KW-1185">Reference proteome</keyword>
<gene>
    <name evidence="2" type="ORF">SKAU_G00181580</name>
</gene>
<protein>
    <recommendedName>
        <fullName evidence="4">Histone acetyltransferase</fullName>
    </recommendedName>
</protein>
<proteinExistence type="predicted"/>
<feature type="compositionally biased region" description="Polar residues" evidence="1">
    <location>
        <begin position="423"/>
        <end position="452"/>
    </location>
</feature>
<dbReference type="OrthoDB" id="787137at2759"/>
<feature type="region of interest" description="Disordered" evidence="1">
    <location>
        <begin position="534"/>
        <end position="553"/>
    </location>
</feature>
<evidence type="ECO:0000313" key="3">
    <source>
        <dbReference type="Proteomes" id="UP001152622"/>
    </source>
</evidence>
<organism evidence="2 3">
    <name type="scientific">Synaphobranchus kaupii</name>
    <name type="common">Kaup's arrowtooth eel</name>
    <dbReference type="NCBI Taxonomy" id="118154"/>
    <lineage>
        <taxon>Eukaryota</taxon>
        <taxon>Metazoa</taxon>
        <taxon>Chordata</taxon>
        <taxon>Craniata</taxon>
        <taxon>Vertebrata</taxon>
        <taxon>Euteleostomi</taxon>
        <taxon>Actinopterygii</taxon>
        <taxon>Neopterygii</taxon>
        <taxon>Teleostei</taxon>
        <taxon>Anguilliformes</taxon>
        <taxon>Synaphobranchidae</taxon>
        <taxon>Synaphobranchus</taxon>
    </lineage>
</organism>
<dbReference type="EMBL" id="JAINUF010000005">
    <property type="protein sequence ID" value="KAJ8361633.1"/>
    <property type="molecule type" value="Genomic_DNA"/>
</dbReference>
<dbReference type="Proteomes" id="UP001152622">
    <property type="component" value="Chromosome 5"/>
</dbReference>
<accession>A0A9Q1FMQ8</accession>
<name>A0A9Q1FMQ8_SYNKA</name>
<feature type="region of interest" description="Disordered" evidence="1">
    <location>
        <begin position="669"/>
        <end position="688"/>
    </location>
</feature>
<sequence>MHTAPRAHRSTCTPLHVHTALRAHLSTCTPLHVHTAPRAHRSTDRRFSSGKGPFENSEDERPAFPVKGVRETDGDGLFRRATKRQKGWRRSTSSGEAGGKRAGPQPARRKKGWPKGVKRGPPKWRLKERRTGFKLNLYTPPETPMEPDRHSLPEEPQPAAPRLDPEPDEQPPGSQDPAGEFFHKPGSPLDPFSQDNADAPDIPGTDDAHQREKEQKAEEEQGCEVRAGEEEDEAEEPAHNEDHDADDEDDGHAAELETVTGNAAEACDDLPEPPSPCMQDADTDTGRGDGCQDDQEAAADGGQATRDREDHRSDSPRHPDSESEEECGREEGEPAGSPAREDRAVCAAEIDPETARAVQSLTGETERESGFLDCAETQEACRSLQGYTHTEQSPPAAPADEGLPSEHSSPVSSVHSHPGQSVRSVSSLEGSYTQISPAHSTVSAPSLQNLETSPMMDVPSVSDHSQQVADSGFSDLGSIESTTENYDNPSSYDSTLGAGSAQSSCSYGNLPQSSCAVTQQLAERAGVGGAYGLSSPQGCVSERPPSGHQPLSHFTLPPAPPPPVQLPEMSEPVRVSLGRYDRAGQAEYGSGHYTQPSATFSLAKLQQLTNGLMDHRSLPFGHPASHPVTSYANSAAPLLPPRHTIPQAQVQTMTPPPNLTPPPTMLQRNMATPNASVPPSPQRLQNHASVRAKSAPLPPHHHHHHLLQHQHQHQQQQVYGRAPQAIAMQAPGRTFNSPGRSLAMPRMNMGVNLMPAPAYNVNSMNMNVNMTPLNAMNGYRVTQPMMNSGYHGNHAYMNQSPQYSMQMGMMGTQPYPQQPMQAPPHGNMMYTSASHHGYINSGMSKPPLNPGGKRRRFFQNAHSVIVGPGQEASPVLQARALLIMTEWEAPVGEDAPSLFDVLDGLHHRHALVDHEALVDELGRGTERSAEVEGGNVFRFHSVIFHVHVAVVLGAGGHVIPLPLGGVKDALIDQQGSLGSPGFSCVREIEAGTCLPPTAAGFSGQIEGQCDLSVGSAVAEGPICLWLYIYRQETGDSLAADIHLHPSPNSPGRGENSAAKVVSKCLSCSKNPSLGQMCLWRRTVLTASSSVRFSQIMRKASTRVAERLTPIAQWTNTFSAELGARVDPAWPSGGVHNMSDSQLGQCGFVTRCSPETDGSLCDECRYMVGYRILLTSYNGPAEVEKPQASWDKVMSRCLSWSTKPSLGKTCLCCSTALMASTTVRFSQIMRSKVKACLVSGLDPPVLYGHVCVELGARVDPAWPSGGVHNMSDSQLGQRGFVTRCSPETDGPLQTPELAQEARIGADVPVAPDGVDGVQQREVLTDHEEGQHQGCRATDPHRAVDKHLPCR</sequence>
<evidence type="ECO:0000256" key="1">
    <source>
        <dbReference type="SAM" id="MobiDB-lite"/>
    </source>
</evidence>
<feature type="compositionally biased region" description="Basic residues" evidence="1">
    <location>
        <begin position="107"/>
        <end position="128"/>
    </location>
</feature>
<comment type="caution">
    <text evidence="2">The sequence shown here is derived from an EMBL/GenBank/DDBJ whole genome shotgun (WGS) entry which is preliminary data.</text>
</comment>